<organism evidence="3 4">
    <name type="scientific">Didymodactylos carnosus</name>
    <dbReference type="NCBI Taxonomy" id="1234261"/>
    <lineage>
        <taxon>Eukaryota</taxon>
        <taxon>Metazoa</taxon>
        <taxon>Spiralia</taxon>
        <taxon>Gnathifera</taxon>
        <taxon>Rotifera</taxon>
        <taxon>Eurotatoria</taxon>
        <taxon>Bdelloidea</taxon>
        <taxon>Philodinida</taxon>
        <taxon>Philodinidae</taxon>
        <taxon>Didymodactylos</taxon>
    </lineage>
</organism>
<dbReference type="Proteomes" id="UP000677228">
    <property type="component" value="Unassembled WGS sequence"/>
</dbReference>
<dbReference type="Proteomes" id="UP000682733">
    <property type="component" value="Unassembled WGS sequence"/>
</dbReference>
<evidence type="ECO:0000313" key="4">
    <source>
        <dbReference type="Proteomes" id="UP000682733"/>
    </source>
</evidence>
<comment type="caution">
    <text evidence="3">The sequence shown here is derived from an EMBL/GenBank/DDBJ whole genome shotgun (WGS) entry which is preliminary data.</text>
</comment>
<proteinExistence type="predicted"/>
<protein>
    <submittedName>
        <fullName evidence="3">Uncharacterized protein</fullName>
    </submittedName>
</protein>
<feature type="compositionally biased region" description="Basic and acidic residues" evidence="1">
    <location>
        <begin position="293"/>
        <end position="303"/>
    </location>
</feature>
<reference evidence="3" key="1">
    <citation type="submission" date="2021-02" db="EMBL/GenBank/DDBJ databases">
        <authorList>
            <person name="Nowell W R."/>
        </authorList>
    </citation>
    <scope>NUCLEOTIDE SEQUENCE</scope>
</reference>
<name>A0A8S2STX0_9BILA</name>
<evidence type="ECO:0000313" key="2">
    <source>
        <dbReference type="EMBL" id="CAF1446599.1"/>
    </source>
</evidence>
<feature type="region of interest" description="Disordered" evidence="1">
    <location>
        <begin position="266"/>
        <end position="303"/>
    </location>
</feature>
<sequence>TKEAYSEDETSMDIQKPTKEKQVLAAEIAIQTAVARGNETITDLSTDIAAAYVKTSTPKPSETASKNIRGIITPALRDLSTIRATPSIIETTPTRKQTLRGAATVPQTIIASEIDIPGTRKVFVASTPKAGETHSKIMIDGRQTSSSRLQNLSTIRASPSVKATSTKITNTPIPSGATARKQTVRGQAVAHPKTDYEDDVDEEQDELLGHNTEQIRVQKLKVFKTPKKQDEGEDLTSITLSPMLTRSTTKKLAALEIKSDKTDDVLSRKKLNFDESTLSTQSKHSSSRPKKQSVSEKHLSFGG</sequence>
<dbReference type="EMBL" id="CAJOBA010051175">
    <property type="protein sequence ID" value="CAF4241978.1"/>
    <property type="molecule type" value="Genomic_DNA"/>
</dbReference>
<dbReference type="EMBL" id="CAJNOK010029350">
    <property type="protein sequence ID" value="CAF1446599.1"/>
    <property type="molecule type" value="Genomic_DNA"/>
</dbReference>
<evidence type="ECO:0000256" key="1">
    <source>
        <dbReference type="SAM" id="MobiDB-lite"/>
    </source>
</evidence>
<gene>
    <name evidence="2" type="ORF">OVA965_LOCUS34649</name>
    <name evidence="3" type="ORF">TMI583_LOCUS35586</name>
</gene>
<evidence type="ECO:0000313" key="3">
    <source>
        <dbReference type="EMBL" id="CAF4241978.1"/>
    </source>
</evidence>
<feature type="non-terminal residue" evidence="3">
    <location>
        <position position="1"/>
    </location>
</feature>
<accession>A0A8S2STX0</accession>
<dbReference type="AlphaFoldDB" id="A0A8S2STX0"/>